<dbReference type="PROSITE" id="PS51194">
    <property type="entry name" value="HELICASE_CTER"/>
    <property type="match status" value="1"/>
</dbReference>
<evidence type="ECO:0000256" key="8">
    <source>
        <dbReference type="SAM" id="MobiDB-lite"/>
    </source>
</evidence>
<feature type="short sequence motif" description="Q motif" evidence="6">
    <location>
        <begin position="17"/>
        <end position="45"/>
    </location>
</feature>
<dbReference type="CDD" id="cd12252">
    <property type="entry name" value="RRM_DbpA"/>
    <property type="match status" value="1"/>
</dbReference>
<keyword evidence="4 7" id="KW-0067">ATP-binding</keyword>
<name>A0ABS6EP49_9FIRM</name>
<dbReference type="InterPro" id="IPR014014">
    <property type="entry name" value="RNA_helicase_DEAD_Q_motif"/>
</dbReference>
<keyword evidence="2 7" id="KW-0378">Hydrolase</keyword>
<organism evidence="12 13">
    <name type="scientific">Butyricicoccus intestinisimiae</name>
    <dbReference type="NCBI Taxonomy" id="2841509"/>
    <lineage>
        <taxon>Bacteria</taxon>
        <taxon>Bacillati</taxon>
        <taxon>Bacillota</taxon>
        <taxon>Clostridia</taxon>
        <taxon>Eubacteriales</taxon>
        <taxon>Butyricicoccaceae</taxon>
        <taxon>Butyricicoccus</taxon>
    </lineage>
</organism>
<evidence type="ECO:0000256" key="3">
    <source>
        <dbReference type="ARBA" id="ARBA00022806"/>
    </source>
</evidence>
<dbReference type="SMART" id="SM00490">
    <property type="entry name" value="HELICc"/>
    <property type="match status" value="1"/>
</dbReference>
<keyword evidence="3 7" id="KW-0347">Helicase</keyword>
<dbReference type="SMART" id="SM00487">
    <property type="entry name" value="DEXDc"/>
    <property type="match status" value="1"/>
</dbReference>
<sequence>MSNELNEKIEITEEPTVSFEEMGLSEPILRAIHDMEFSQPTEIQARAIPAVMSGRDIIGRSHTGTGKTMAFGVPAVEYCIRNPECRDTMVLVLCPTRELAMQACDEVRKLTRYTHGIRAVPVYGGQPIQNQIPQLRRGAEIVIGTPGRVMDHIHRHTLKLDHLAAIVLDEADEMLNMGFREDIESILSFVPGEHQTLLFSATMPQAILDITDQYQNDPLLIETKSGPERTMDTIEQYYYEVPLGSKMDALGLLLHTHQPKLAIIFCNTKKMVEELNRYLAEHGFHCSMLHGDMQQEARTSVMNTFRSGRTPILIATDVAARGIDVDDVDAVYNFDIPQDYEYYIHRIGRTGRAGRSGKAYTLAAGRRQVFQVRDISRFIGAKIENTPLPCTQDIIDRKQEELLAEARRQIAKTSENSACNPMIKKLIEEGCSPEWLAECLMEMLLRREMMDIPVLTMPKPVNGKQSGSPLPPPPEGYVRLRFSVGRYQRVAPNHIVSAIATETRIPGKQIQKIYCYGEYSLVEVPSKYKNVIIQKLSGKKIGGHVTDVRLYDHKNPKSSARNAAKHGKPSENRDNRGQSRTHVRNGRKSSGGNRPPVAERRRRVAREHARRKSGRHGE</sequence>
<dbReference type="InterPro" id="IPR005580">
    <property type="entry name" value="DbpA/CsdA_RNA-bd_dom"/>
</dbReference>
<evidence type="ECO:0000259" key="11">
    <source>
        <dbReference type="PROSITE" id="PS51195"/>
    </source>
</evidence>
<reference evidence="12 13" key="1">
    <citation type="submission" date="2021-06" db="EMBL/GenBank/DDBJ databases">
        <authorList>
            <person name="Sun Q."/>
            <person name="Li D."/>
        </authorList>
    </citation>
    <scope>NUCLEOTIDE SEQUENCE [LARGE SCALE GENOMIC DNA]</scope>
    <source>
        <strain evidence="12 13">MSJd-7</strain>
    </source>
</reference>
<dbReference type="Pfam" id="PF00271">
    <property type="entry name" value="Helicase_C"/>
    <property type="match status" value="1"/>
</dbReference>
<dbReference type="PROSITE" id="PS51192">
    <property type="entry name" value="HELICASE_ATP_BIND_1"/>
    <property type="match status" value="1"/>
</dbReference>
<feature type="domain" description="Helicase ATP-binding" evidence="9">
    <location>
        <begin position="48"/>
        <end position="221"/>
    </location>
</feature>
<evidence type="ECO:0000256" key="4">
    <source>
        <dbReference type="ARBA" id="ARBA00022840"/>
    </source>
</evidence>
<dbReference type="InterPro" id="IPR014001">
    <property type="entry name" value="Helicase_ATP-bd"/>
</dbReference>
<dbReference type="RefSeq" id="WP_216469060.1">
    <property type="nucleotide sequence ID" value="NZ_JAHLQI010000001.1"/>
</dbReference>
<dbReference type="GO" id="GO:0004386">
    <property type="term" value="F:helicase activity"/>
    <property type="evidence" value="ECO:0007669"/>
    <property type="project" value="UniProtKB-KW"/>
</dbReference>
<dbReference type="Proteomes" id="UP000783588">
    <property type="component" value="Unassembled WGS sequence"/>
</dbReference>
<evidence type="ECO:0000256" key="2">
    <source>
        <dbReference type="ARBA" id="ARBA00022801"/>
    </source>
</evidence>
<accession>A0ABS6EP49</accession>
<dbReference type="PROSITE" id="PS51195">
    <property type="entry name" value="Q_MOTIF"/>
    <property type="match status" value="1"/>
</dbReference>
<dbReference type="PROSITE" id="PS00039">
    <property type="entry name" value="DEAD_ATP_HELICASE"/>
    <property type="match status" value="1"/>
</dbReference>
<evidence type="ECO:0000313" key="12">
    <source>
        <dbReference type="EMBL" id="MBU5489467.1"/>
    </source>
</evidence>
<feature type="region of interest" description="Disordered" evidence="8">
    <location>
        <begin position="551"/>
        <end position="618"/>
    </location>
</feature>
<dbReference type="PANTHER" id="PTHR47959:SF1">
    <property type="entry name" value="ATP-DEPENDENT RNA HELICASE DBPA"/>
    <property type="match status" value="1"/>
</dbReference>
<comment type="similarity">
    <text evidence="5 7">Belongs to the DEAD box helicase family.</text>
</comment>
<dbReference type="Pfam" id="PF03880">
    <property type="entry name" value="DbpA"/>
    <property type="match status" value="1"/>
</dbReference>
<evidence type="ECO:0000256" key="6">
    <source>
        <dbReference type="PROSITE-ProRule" id="PRU00552"/>
    </source>
</evidence>
<gene>
    <name evidence="12" type="ORF">KQI75_02290</name>
</gene>
<dbReference type="EMBL" id="JAHLQI010000001">
    <property type="protein sequence ID" value="MBU5489467.1"/>
    <property type="molecule type" value="Genomic_DNA"/>
</dbReference>
<comment type="caution">
    <text evidence="12">The sequence shown here is derived from an EMBL/GenBank/DDBJ whole genome shotgun (WGS) entry which is preliminary data.</text>
</comment>
<dbReference type="PANTHER" id="PTHR47959">
    <property type="entry name" value="ATP-DEPENDENT RNA HELICASE RHLE-RELATED"/>
    <property type="match status" value="1"/>
</dbReference>
<feature type="compositionally biased region" description="Basic residues" evidence="8">
    <location>
        <begin position="600"/>
        <end position="618"/>
    </location>
</feature>
<dbReference type="InterPro" id="IPR044742">
    <property type="entry name" value="DEAD/DEAH_RhlB"/>
</dbReference>
<keyword evidence="13" id="KW-1185">Reference proteome</keyword>
<dbReference type="InterPro" id="IPR050079">
    <property type="entry name" value="DEAD_box_RNA_helicase"/>
</dbReference>
<evidence type="ECO:0000313" key="13">
    <source>
        <dbReference type="Proteomes" id="UP000783588"/>
    </source>
</evidence>
<evidence type="ECO:0000259" key="10">
    <source>
        <dbReference type="PROSITE" id="PS51194"/>
    </source>
</evidence>
<evidence type="ECO:0000256" key="7">
    <source>
        <dbReference type="RuleBase" id="RU000492"/>
    </source>
</evidence>
<feature type="compositionally biased region" description="Basic and acidic residues" evidence="8">
    <location>
        <begin position="568"/>
        <end position="577"/>
    </location>
</feature>
<proteinExistence type="inferred from homology"/>
<feature type="domain" description="DEAD-box RNA helicase Q" evidence="11">
    <location>
        <begin position="17"/>
        <end position="45"/>
    </location>
</feature>
<dbReference type="InterPro" id="IPR000629">
    <property type="entry name" value="RNA-helicase_DEAD-box_CS"/>
</dbReference>
<dbReference type="CDD" id="cd00268">
    <property type="entry name" value="DEADc"/>
    <property type="match status" value="1"/>
</dbReference>
<feature type="domain" description="Helicase C-terminal" evidence="10">
    <location>
        <begin position="233"/>
        <end position="394"/>
    </location>
</feature>
<dbReference type="InterPro" id="IPR001650">
    <property type="entry name" value="Helicase_C-like"/>
</dbReference>
<protein>
    <submittedName>
        <fullName evidence="12">DEAD/DEAH box helicase</fullName>
    </submittedName>
</protein>
<evidence type="ECO:0000256" key="1">
    <source>
        <dbReference type="ARBA" id="ARBA00022741"/>
    </source>
</evidence>
<evidence type="ECO:0000259" key="9">
    <source>
        <dbReference type="PROSITE" id="PS51192"/>
    </source>
</evidence>
<dbReference type="InterPro" id="IPR011545">
    <property type="entry name" value="DEAD/DEAH_box_helicase_dom"/>
</dbReference>
<keyword evidence="1 7" id="KW-0547">Nucleotide-binding</keyword>
<dbReference type="CDD" id="cd18787">
    <property type="entry name" value="SF2_C_DEAD"/>
    <property type="match status" value="1"/>
</dbReference>
<evidence type="ECO:0000256" key="5">
    <source>
        <dbReference type="ARBA" id="ARBA00038437"/>
    </source>
</evidence>
<dbReference type="Pfam" id="PF00270">
    <property type="entry name" value="DEAD"/>
    <property type="match status" value="1"/>
</dbReference>